<sequence length="78" mass="9166">MRYYRAKKAIVIAFAKFTEPCETLAGIKHVKLLDRSDLVAKIDDFKRDDIQGVRDRTETESRIIFESWNETNSEMIIQ</sequence>
<dbReference type="AlphaFoldDB" id="A0A1B2DM42"/>
<dbReference type="EMBL" id="CP016808">
    <property type="protein sequence ID" value="ANY68777.1"/>
    <property type="molecule type" value="Genomic_DNA"/>
</dbReference>
<organism evidence="1">
    <name type="scientific">Paenibacillus sp. BIHB 4019</name>
    <dbReference type="NCBI Taxonomy" id="1870819"/>
    <lineage>
        <taxon>Bacteria</taxon>
        <taxon>Bacillati</taxon>
        <taxon>Bacillota</taxon>
        <taxon>Bacilli</taxon>
        <taxon>Bacillales</taxon>
        <taxon>Paenibacillaceae</taxon>
        <taxon>Paenibacillus</taxon>
    </lineage>
</organism>
<accession>A0A1B2DM42</accession>
<proteinExistence type="predicted"/>
<protein>
    <recommendedName>
        <fullName evidence="2">Restriction endonuclease type IV Mrr domain-containing protein</fullName>
    </recommendedName>
</protein>
<evidence type="ECO:0000313" key="1">
    <source>
        <dbReference type="EMBL" id="ANY68777.1"/>
    </source>
</evidence>
<gene>
    <name evidence="1" type="ORF">BBD42_21625</name>
</gene>
<name>A0A1B2DM42_9BACL</name>
<reference evidence="1" key="1">
    <citation type="submission" date="2016-08" db="EMBL/GenBank/DDBJ databases">
        <title>Complete Genome Seqeunce of Paenibacillus sp. BIHB 4019 from tea rhizoplane.</title>
        <authorList>
            <person name="Thakur R."/>
            <person name="Swarnkar M.K."/>
            <person name="Gulati A."/>
        </authorList>
    </citation>
    <scope>NUCLEOTIDE SEQUENCE [LARGE SCALE GENOMIC DNA]</scope>
    <source>
        <strain evidence="1">BIHB4019</strain>
    </source>
</reference>
<evidence type="ECO:0008006" key="2">
    <source>
        <dbReference type="Google" id="ProtNLM"/>
    </source>
</evidence>